<evidence type="ECO:0000313" key="1">
    <source>
        <dbReference type="EMBL" id="KGE73298.1"/>
    </source>
</evidence>
<dbReference type="EMBL" id="JNUP01000040">
    <property type="protein sequence ID" value="KGE73298.1"/>
    <property type="molecule type" value="Genomic_DNA"/>
</dbReference>
<comment type="caution">
    <text evidence="1">The sequence shown here is derived from an EMBL/GenBank/DDBJ whole genome shotgun (WGS) entry which is preliminary data.</text>
</comment>
<dbReference type="Proteomes" id="UP000029692">
    <property type="component" value="Unassembled WGS sequence"/>
</dbReference>
<accession>A0A098R0X4</accession>
<sequence>MPGHPGAVGADTGFPLNQGGTCGPSFLSAQKVVNNTGYSGTTRGSAPGVAQEVGNVTVFCALPSRFSGA</sequence>
<gene>
    <name evidence="1" type="ORF">DC28_04645</name>
</gene>
<keyword evidence="2" id="KW-1185">Reference proteome</keyword>
<dbReference type="AlphaFoldDB" id="A0A098R0X4"/>
<organism evidence="1 2">
    <name type="scientific">Spirochaeta lutea</name>
    <dbReference type="NCBI Taxonomy" id="1480694"/>
    <lineage>
        <taxon>Bacteria</taxon>
        <taxon>Pseudomonadati</taxon>
        <taxon>Spirochaetota</taxon>
        <taxon>Spirochaetia</taxon>
        <taxon>Spirochaetales</taxon>
        <taxon>Spirochaetaceae</taxon>
        <taxon>Spirochaeta</taxon>
    </lineage>
</organism>
<name>A0A098R0X4_9SPIO</name>
<protein>
    <submittedName>
        <fullName evidence="1">Uncharacterized protein</fullName>
    </submittedName>
</protein>
<proteinExistence type="predicted"/>
<evidence type="ECO:0000313" key="2">
    <source>
        <dbReference type="Proteomes" id="UP000029692"/>
    </source>
</evidence>
<reference evidence="1 2" key="1">
    <citation type="submission" date="2014-05" db="EMBL/GenBank/DDBJ databases">
        <title>De novo Genome Sequence of Spirocheata sp.</title>
        <authorList>
            <person name="Shivani Y."/>
            <person name="Subhash Y."/>
            <person name="Tushar L."/>
            <person name="Sasikala C."/>
            <person name="Ramana C.V."/>
        </authorList>
    </citation>
    <scope>NUCLEOTIDE SEQUENCE [LARGE SCALE GENOMIC DNA]</scope>
    <source>
        <strain evidence="1 2">JC230</strain>
    </source>
</reference>